<proteinExistence type="inferred from homology"/>
<dbReference type="PROSITE" id="PS51340">
    <property type="entry name" value="MOSC"/>
    <property type="match status" value="1"/>
</dbReference>
<comment type="catalytic activity">
    <reaction evidence="4">
        <text>Mo-molybdopterin + L-cysteine + AH2 = thio-Mo-molybdopterin + L-alanine + A + H2O</text>
        <dbReference type="Rhea" id="RHEA:42636"/>
        <dbReference type="ChEBI" id="CHEBI:13193"/>
        <dbReference type="ChEBI" id="CHEBI:15377"/>
        <dbReference type="ChEBI" id="CHEBI:17499"/>
        <dbReference type="ChEBI" id="CHEBI:35235"/>
        <dbReference type="ChEBI" id="CHEBI:57972"/>
        <dbReference type="ChEBI" id="CHEBI:71302"/>
        <dbReference type="ChEBI" id="CHEBI:82685"/>
        <dbReference type="EC" id="2.8.1.9"/>
    </reaction>
</comment>
<dbReference type="InterPro" id="IPR015422">
    <property type="entry name" value="PyrdxlP-dep_Trfase_small"/>
</dbReference>
<comment type="cofactor">
    <cofactor evidence="4">
        <name>pyridoxal 5'-phosphate</name>
        <dbReference type="ChEBI" id="CHEBI:597326"/>
    </cofactor>
</comment>
<dbReference type="OrthoDB" id="10264306at2759"/>
<evidence type="ECO:0000256" key="3">
    <source>
        <dbReference type="ARBA" id="ARBA00023150"/>
    </source>
</evidence>
<keyword evidence="3 4" id="KW-0501">Molybdenum cofactor biosynthesis</keyword>
<dbReference type="GO" id="GO:0016829">
    <property type="term" value="F:lyase activity"/>
    <property type="evidence" value="ECO:0007669"/>
    <property type="project" value="UniProtKB-UniRule"/>
</dbReference>
<dbReference type="HOGENOM" id="CLU_010913_0_0_1"/>
<dbReference type="PhylomeDB" id="B8ME64"/>
<reference evidence="8" key="1">
    <citation type="journal article" date="2015" name="Genome Announc.">
        <title>Genome sequence of the AIDS-associated pathogen Penicillium marneffei (ATCC18224) and its near taxonomic relative Talaromyces stipitatus (ATCC10500).</title>
        <authorList>
            <person name="Nierman W.C."/>
            <person name="Fedorova-Abrams N.D."/>
            <person name="Andrianopoulos A."/>
        </authorList>
    </citation>
    <scope>NUCLEOTIDE SEQUENCE [LARGE SCALE GENOMIC DNA]</scope>
    <source>
        <strain evidence="8">ATCC 10500 / CBS 375.48 / QM 6759 / NRRL 1006</strain>
    </source>
</reference>
<feature type="active site" evidence="4">
    <location>
        <position position="395"/>
    </location>
</feature>
<dbReference type="SUPFAM" id="SSF141673">
    <property type="entry name" value="MOSC N-terminal domain-like"/>
    <property type="match status" value="1"/>
</dbReference>
<comment type="function">
    <text evidence="4">Sulfurates the molybdenum cofactor. Sulfation of molybdenum is essential for xanthine dehydrogenase (XDH) and aldehyde oxidase (ADO) enzymes in which molybdenum cofactor is liganded by 1 oxygen and 1 sulfur atom in active form.</text>
</comment>
<dbReference type="InterPro" id="IPR015421">
    <property type="entry name" value="PyrdxlP-dep_Trfase_major"/>
</dbReference>
<comment type="similarity">
    <text evidence="4">Belongs to the class-V pyridoxal-phosphate-dependent aminotransferase family. MOCOS subfamily.</text>
</comment>
<organism evidence="7 8">
    <name type="scientific">Talaromyces stipitatus (strain ATCC 10500 / CBS 375.48 / QM 6759 / NRRL 1006)</name>
    <name type="common">Penicillium stipitatum</name>
    <dbReference type="NCBI Taxonomy" id="441959"/>
    <lineage>
        <taxon>Eukaryota</taxon>
        <taxon>Fungi</taxon>
        <taxon>Dikarya</taxon>
        <taxon>Ascomycota</taxon>
        <taxon>Pezizomycotina</taxon>
        <taxon>Eurotiomycetes</taxon>
        <taxon>Eurotiomycetidae</taxon>
        <taxon>Eurotiales</taxon>
        <taxon>Trichocomaceae</taxon>
        <taxon>Talaromyces</taxon>
        <taxon>Talaromyces sect. Talaromyces</taxon>
    </lineage>
</organism>
<dbReference type="eggNOG" id="KOG2142">
    <property type="taxonomic scope" value="Eukaryota"/>
</dbReference>
<dbReference type="HAMAP" id="MF_03050">
    <property type="entry name" value="MOCOS"/>
    <property type="match status" value="1"/>
</dbReference>
<dbReference type="InParanoid" id="B8ME64"/>
<dbReference type="VEuPathDB" id="FungiDB:TSTA_015760"/>
<dbReference type="Proteomes" id="UP000001745">
    <property type="component" value="Unassembled WGS sequence"/>
</dbReference>
<dbReference type="PANTHER" id="PTHR14237">
    <property type="entry name" value="MOLYBDOPTERIN COFACTOR SULFURASE MOSC"/>
    <property type="match status" value="1"/>
</dbReference>
<gene>
    <name evidence="4" type="primary">hxB</name>
    <name evidence="7" type="ORF">TSTA_015760</name>
</gene>
<keyword evidence="1 4" id="KW-0808">Transferase</keyword>
<feature type="domain" description="MOSC" evidence="6">
    <location>
        <begin position="625"/>
        <end position="861"/>
    </location>
</feature>
<protein>
    <recommendedName>
        <fullName evidence="4">Molybdenum cofactor sulfurase</fullName>
        <shortName evidence="4">MCS</shortName>
        <shortName evidence="4">MOS</shortName>
        <shortName evidence="4">MoCo sulfurase</shortName>
        <ecNumber evidence="4">2.8.1.9</ecNumber>
    </recommendedName>
    <alternativeName>
        <fullName evidence="4">Molybdenum cofactor sulfurtransferase</fullName>
    </alternativeName>
</protein>
<evidence type="ECO:0000256" key="1">
    <source>
        <dbReference type="ARBA" id="ARBA00022679"/>
    </source>
</evidence>
<evidence type="ECO:0000313" key="7">
    <source>
        <dbReference type="EMBL" id="EED16491.1"/>
    </source>
</evidence>
<feature type="compositionally biased region" description="Basic residues" evidence="5">
    <location>
        <begin position="632"/>
        <end position="651"/>
    </location>
</feature>
<dbReference type="GO" id="GO:0030151">
    <property type="term" value="F:molybdenum ion binding"/>
    <property type="evidence" value="ECO:0007669"/>
    <property type="project" value="UniProtKB-UniRule"/>
</dbReference>
<dbReference type="GeneID" id="8106349"/>
<dbReference type="InterPro" id="IPR005303">
    <property type="entry name" value="MOCOS_middle"/>
</dbReference>
<dbReference type="InterPro" id="IPR000192">
    <property type="entry name" value="Aminotrans_V_dom"/>
</dbReference>
<dbReference type="EMBL" id="EQ962656">
    <property type="protein sequence ID" value="EED16491.1"/>
    <property type="molecule type" value="Genomic_DNA"/>
</dbReference>
<dbReference type="GO" id="GO:0030170">
    <property type="term" value="F:pyridoxal phosphate binding"/>
    <property type="evidence" value="ECO:0007669"/>
    <property type="project" value="UniProtKB-UniRule"/>
</dbReference>
<evidence type="ECO:0000256" key="5">
    <source>
        <dbReference type="SAM" id="MobiDB-lite"/>
    </source>
</evidence>
<dbReference type="SUPFAM" id="SSF53383">
    <property type="entry name" value="PLP-dependent transferases"/>
    <property type="match status" value="1"/>
</dbReference>
<feature type="compositionally biased region" description="Polar residues" evidence="5">
    <location>
        <begin position="662"/>
        <end position="672"/>
    </location>
</feature>
<dbReference type="InterPro" id="IPR015424">
    <property type="entry name" value="PyrdxlP-dep_Trfase"/>
</dbReference>
<dbReference type="RefSeq" id="XP_002483725.1">
    <property type="nucleotide sequence ID" value="XM_002483680.1"/>
</dbReference>
<evidence type="ECO:0000259" key="6">
    <source>
        <dbReference type="PROSITE" id="PS51340"/>
    </source>
</evidence>
<evidence type="ECO:0000256" key="4">
    <source>
        <dbReference type="HAMAP-Rule" id="MF_03050"/>
    </source>
</evidence>
<dbReference type="Gene3D" id="3.90.1150.10">
    <property type="entry name" value="Aspartate Aminotransferase, domain 1"/>
    <property type="match status" value="1"/>
</dbReference>
<dbReference type="Pfam" id="PF03476">
    <property type="entry name" value="MOSC_N"/>
    <property type="match status" value="1"/>
</dbReference>
<feature type="region of interest" description="Disordered" evidence="5">
    <location>
        <begin position="632"/>
        <end position="684"/>
    </location>
</feature>
<evidence type="ECO:0000313" key="8">
    <source>
        <dbReference type="Proteomes" id="UP000001745"/>
    </source>
</evidence>
<dbReference type="STRING" id="441959.B8ME64"/>
<dbReference type="Gene3D" id="3.40.640.10">
    <property type="entry name" value="Type I PLP-dependent aspartate aminotransferase-like (Major domain)"/>
    <property type="match status" value="1"/>
</dbReference>
<dbReference type="Pfam" id="PF00266">
    <property type="entry name" value="Aminotran_5"/>
    <property type="match status" value="1"/>
</dbReference>
<evidence type="ECO:0000256" key="2">
    <source>
        <dbReference type="ARBA" id="ARBA00022898"/>
    </source>
</evidence>
<name>B8ME64_TALSN</name>
<dbReference type="EC" id="2.8.1.9" evidence="4"/>
<sequence length="864" mass="96037">MANTFDIAQEFYPETIDEIRDREYPTLRDITYLDHAGTTLYAKSLIERYSQDLTTNLFGNPHSASASSQLTSNRVEDIRLKALRFFNADPDVYDLVFVPNATAGIKLVAESLRDYRGSPGFWYGYHVDSHTSLVGVQALADLGNRCFKTDGEVRQWIDGIDSQDESPKLFAYPAQSNMNGRRFPLKWCNQIRNAGARNTFTLLDAASLVSTSPLDLSDPQICPDFVVLSFYKIFGFPDLGALIVRKESGHIFNHRRYFGGGTVEMVTVGNNWYARKQSSVHDQLEDGTLPFHNIIALESAFQVHGLLYGSMANISSHTAFLARQLFNRLSSIKHANGKYVCHLYLSPGCSYEDRSTQGPIIAMNLLDSNGNWIGKSEIEKLASVKSIHIRSGTLCNPGGTASLLGLSNDEIEANYRAGQRCGDENDIMQGKPTGALRLSLGAMTSSKDIDRFVSFIMEFYVEQSLPPLSDVQVLRTAELNRFYVESLCVYPIKSCSGFAVPPGIAWKVRPEGLAWDREWCIVHQGTGVALSQKRYPRMALIKPLLDFEKGILRVAGESPTGRGQLDVPLSRDDPHLVTTEMMRGCQNSGTVRKPSLVCGDRVIIQVYSSTEVSDFFSELLGVPCTLARFPPRSHARHSKNPYRHHHPNLSKRRNEMPGSFPVETNHTNNNSNHARRKASGTSNPILLSNESPILLISRSSVNRLNEQIKNSAATTINSSSNNTKTVAANVFRANIVIAENLPHSHSQYSSVPIPSSTSSLFEQPYIEDKWSSITIGPKSLRFDVLGACQRCQMVCIDQMTAEKREEPLSTLAKSRRVGGKVIFGRHLGLSQVDDIGLDIDDDDESEEPERTIMVGDLVMPSYSE</sequence>
<dbReference type="PANTHER" id="PTHR14237:SF80">
    <property type="entry name" value="MOLYBDENUM COFACTOR SULFURASE"/>
    <property type="match status" value="1"/>
</dbReference>
<dbReference type="InterPro" id="IPR028886">
    <property type="entry name" value="MoCo_sulfurase"/>
</dbReference>
<dbReference type="GO" id="GO:0006777">
    <property type="term" value="P:Mo-molybdopterin cofactor biosynthetic process"/>
    <property type="evidence" value="ECO:0007669"/>
    <property type="project" value="UniProtKB-UniRule"/>
</dbReference>
<dbReference type="Pfam" id="PF03473">
    <property type="entry name" value="MOSC"/>
    <property type="match status" value="1"/>
</dbReference>
<dbReference type="AlphaFoldDB" id="B8ME64"/>
<accession>B8ME64</accession>
<keyword evidence="2 4" id="KW-0663">Pyridoxal phosphate</keyword>
<dbReference type="GO" id="GO:0008265">
    <property type="term" value="F:molybdenum cofactor sulfurtransferase activity"/>
    <property type="evidence" value="ECO:0007669"/>
    <property type="project" value="UniProtKB-UniRule"/>
</dbReference>
<keyword evidence="8" id="KW-1185">Reference proteome</keyword>
<feature type="modified residue" description="N6-(pyridoxal phosphate)lysine" evidence="4">
    <location>
        <position position="232"/>
    </location>
</feature>
<dbReference type="InterPro" id="IPR005302">
    <property type="entry name" value="MoCF_Sase_C"/>
</dbReference>
<dbReference type="OMA" id="PCTRCQM"/>